<dbReference type="RefSeq" id="WP_058210422.1">
    <property type="nucleotide sequence ID" value="NZ_LKLP01000117.1"/>
</dbReference>
<dbReference type="InterPro" id="IPR024410">
    <property type="entry name" value="Phage_TAC_12"/>
</dbReference>
<comment type="caution">
    <text evidence="1">The sequence shown here is derived from an EMBL/GenBank/DDBJ whole genome shotgun (WGS) entry which is preliminary data.</text>
</comment>
<dbReference type="Proteomes" id="UP000054230">
    <property type="component" value="Unassembled WGS sequence"/>
</dbReference>
<evidence type="ECO:0000313" key="2">
    <source>
        <dbReference type="Proteomes" id="UP000054230"/>
    </source>
</evidence>
<dbReference type="EMBL" id="LKLP01000117">
    <property type="protein sequence ID" value="KSU05866.1"/>
    <property type="molecule type" value="Genomic_DNA"/>
</dbReference>
<proteinExistence type="predicted"/>
<name>A0A0V8CX49_LACLL</name>
<accession>A0A0V8CX49</accession>
<reference evidence="2" key="1">
    <citation type="submission" date="2015-10" db="EMBL/GenBank/DDBJ databases">
        <title>Draft Genome Sequences of 11 Lactococcus lactis subspecies cremoris strains.</title>
        <authorList>
            <person name="Wels M."/>
            <person name="Backus L."/>
            <person name="Boekhorst J."/>
            <person name="Dijkstra A."/>
            <person name="Beerthuizen M."/>
            <person name="Kelly W."/>
            <person name="Siezen R."/>
            <person name="Bachmann H."/>
            <person name="Van Hijum S."/>
        </authorList>
    </citation>
    <scope>NUCLEOTIDE SEQUENCE [LARGE SCALE GENOMIC DNA]</scope>
    <source>
        <strain evidence="2">LMG8520</strain>
    </source>
</reference>
<dbReference type="PATRIC" id="fig|1360.106.peg.1444"/>
<gene>
    <name evidence="1" type="ORF">LMG8520_2317</name>
</gene>
<organism evidence="1 2">
    <name type="scientific">Lactococcus lactis subsp. lactis</name>
    <name type="common">Streptococcus lactis</name>
    <dbReference type="NCBI Taxonomy" id="1360"/>
    <lineage>
        <taxon>Bacteria</taxon>
        <taxon>Bacillati</taxon>
        <taxon>Bacillota</taxon>
        <taxon>Bacilli</taxon>
        <taxon>Lactobacillales</taxon>
        <taxon>Streptococcaceae</taxon>
        <taxon>Lactococcus</taxon>
    </lineage>
</organism>
<protein>
    <submittedName>
        <fullName evidence="1">Phage protein</fullName>
    </submittedName>
</protein>
<evidence type="ECO:0000313" key="1">
    <source>
        <dbReference type="EMBL" id="KSU05866.1"/>
    </source>
</evidence>
<dbReference type="AlphaFoldDB" id="A0A0V8CX49"/>
<sequence>MELTINDKLYTFTFGYRFIKELNKKYKVIEQGMQLKAGLDNALINFFGGDIETLVEMLLLANGTETPRVSEKAIVELIEADGSDPLFDSVLDELKKSAFTKKKTEEFEKRMMQNQ</sequence>
<dbReference type="Pfam" id="PF12363">
    <property type="entry name" value="Phage_TAC_12"/>
    <property type="match status" value="1"/>
</dbReference>